<dbReference type="PRINTS" id="PR00485">
    <property type="entry name" value="MEALWORMBTLB"/>
</dbReference>
<keyword evidence="4" id="KW-0325">Glycoprotein</keyword>
<dbReference type="EMBL" id="KF984182">
    <property type="protein sequence ID" value="AIX97065.1"/>
    <property type="molecule type" value="mRNA"/>
</dbReference>
<accession>A0A1I9HZP7</accession>
<reference evidence="7" key="2">
    <citation type="journal article" date="2014" name="Comp. Biochem. Physiol. Part D Genomics Proteomics">
        <title>Analysis of chemosensory gene families in the beetle Monochamus alternatus and its parasitoid Dastarcus helophoroides.</title>
        <authorList>
            <person name="Wang J."/>
            <person name="Li D.Z."/>
            <person name="Min S.F."/>
            <person name="Mi F."/>
            <person name="Zhou S.S."/>
            <person name="Wang M.Q."/>
        </authorList>
    </citation>
    <scope>NUCLEOTIDE SEQUENCE</scope>
</reference>
<dbReference type="GO" id="GO:0007608">
    <property type="term" value="P:sensory perception of smell"/>
    <property type="evidence" value="ECO:0007669"/>
    <property type="project" value="UniProtKB-ARBA"/>
</dbReference>
<protein>
    <submittedName>
        <fullName evidence="7">Odorant-binding protein 19</fullName>
    </submittedName>
</protein>
<dbReference type="SMART" id="SM00708">
    <property type="entry name" value="PhBP"/>
    <property type="match status" value="1"/>
</dbReference>
<evidence type="ECO:0000313" key="7">
    <source>
        <dbReference type="EMBL" id="AIX97065.1"/>
    </source>
</evidence>
<evidence type="ECO:0000256" key="3">
    <source>
        <dbReference type="ARBA" id="ARBA00022525"/>
    </source>
</evidence>
<proteinExistence type="evidence at transcript level"/>
<comment type="similarity">
    <text evidence="2">Belongs to the PBP/GOBP family.</text>
</comment>
<evidence type="ECO:0000256" key="2">
    <source>
        <dbReference type="ARBA" id="ARBA00008098"/>
    </source>
</evidence>
<sequence length="132" mass="14710">MIQFGLILCILIISVTGITDEMKEMAKMLHETCTEETGATDDQIERARKGDFPPNDEFKCYIKCILAQMACISDDGMIDVEATIAVLPEEFKADAEPIIRKCGTVVGANACDNAWLTHKCYYEMNPSAYFLV</sequence>
<feature type="chain" id="PRO_5012791646" evidence="6">
    <location>
        <begin position="18"/>
        <end position="132"/>
    </location>
</feature>
<evidence type="ECO:0000256" key="5">
    <source>
        <dbReference type="ARBA" id="ARBA00056866"/>
    </source>
</evidence>
<feature type="signal peptide" evidence="6">
    <location>
        <begin position="1"/>
        <end position="17"/>
    </location>
</feature>
<dbReference type="AlphaFoldDB" id="A0A1I9HZP7"/>
<keyword evidence="6" id="KW-0732">Signal</keyword>
<dbReference type="GO" id="GO:0005549">
    <property type="term" value="F:odorant binding"/>
    <property type="evidence" value="ECO:0007669"/>
    <property type="project" value="InterPro"/>
</dbReference>
<keyword evidence="3" id="KW-0964">Secreted</keyword>
<dbReference type="PANTHER" id="PTHR21364">
    <property type="entry name" value="GENERAL ODORANT-BINDING PROTEIN 19A"/>
    <property type="match status" value="1"/>
</dbReference>
<dbReference type="Pfam" id="PF01395">
    <property type="entry name" value="PBP_GOBP"/>
    <property type="match status" value="1"/>
</dbReference>
<dbReference type="Gene3D" id="1.10.238.20">
    <property type="entry name" value="Pheromone/general odorant binding protein domain"/>
    <property type="match status" value="1"/>
</dbReference>
<reference evidence="7" key="1">
    <citation type="submission" date="2013-12" db="EMBL/GenBank/DDBJ databases">
        <authorList>
            <person name="Schubert J."/>
        </authorList>
    </citation>
    <scope>NUCLEOTIDE SEQUENCE</scope>
</reference>
<comment type="subcellular location">
    <subcellularLocation>
        <location evidence="1">Secreted</location>
    </subcellularLocation>
</comment>
<evidence type="ECO:0000256" key="6">
    <source>
        <dbReference type="SAM" id="SignalP"/>
    </source>
</evidence>
<comment type="function">
    <text evidence="5">May be a carrier protein for lipids.</text>
</comment>
<gene>
    <name evidence="7" type="primary">obp19</name>
</gene>
<name>A0A1I9HZP7_9CUCU</name>
<dbReference type="CDD" id="cd23992">
    <property type="entry name" value="PBP_GOBP"/>
    <property type="match status" value="1"/>
</dbReference>
<dbReference type="GO" id="GO:0005576">
    <property type="term" value="C:extracellular region"/>
    <property type="evidence" value="ECO:0007669"/>
    <property type="project" value="UniProtKB-SubCell"/>
</dbReference>
<evidence type="ECO:0000256" key="4">
    <source>
        <dbReference type="ARBA" id="ARBA00023180"/>
    </source>
</evidence>
<dbReference type="InterPro" id="IPR036728">
    <property type="entry name" value="PBP_GOBP_sf"/>
</dbReference>
<organism evidence="7">
    <name type="scientific">Dastarcus helophoroides</name>
    <dbReference type="NCBI Taxonomy" id="1169899"/>
    <lineage>
        <taxon>Eukaryota</taxon>
        <taxon>Metazoa</taxon>
        <taxon>Ecdysozoa</taxon>
        <taxon>Arthropoda</taxon>
        <taxon>Hexapoda</taxon>
        <taxon>Insecta</taxon>
        <taxon>Pterygota</taxon>
        <taxon>Neoptera</taxon>
        <taxon>Endopterygota</taxon>
        <taxon>Coleoptera</taxon>
        <taxon>Polyphaga</taxon>
        <taxon>Cucujiformia</taxon>
        <taxon>Coccinelloidea</taxon>
        <taxon>Bothrideridae</taxon>
        <taxon>Dastarcus</taxon>
    </lineage>
</organism>
<dbReference type="PANTHER" id="PTHR21364:SF2">
    <property type="entry name" value="GENERAL ODORANT-BINDING PROTEIN 19A"/>
    <property type="match status" value="1"/>
</dbReference>
<evidence type="ECO:0000256" key="1">
    <source>
        <dbReference type="ARBA" id="ARBA00004613"/>
    </source>
</evidence>
<dbReference type="InterPro" id="IPR006170">
    <property type="entry name" value="PBP/GOBP"/>
</dbReference>
<dbReference type="SUPFAM" id="SSF47565">
    <property type="entry name" value="Insect pheromone/odorant-binding proteins"/>
    <property type="match status" value="1"/>
</dbReference>
<dbReference type="FunFam" id="1.10.238.20:FF:000001">
    <property type="entry name" value="General odorant-binding protein lush"/>
    <property type="match status" value="1"/>
</dbReference>